<gene>
    <name evidence="1" type="ORF">K435DRAFT_809449</name>
</gene>
<accession>A0A4S8KZC5</accession>
<evidence type="ECO:0000313" key="1">
    <source>
        <dbReference type="EMBL" id="THU80998.1"/>
    </source>
</evidence>
<proteinExistence type="predicted"/>
<sequence>MVVEETDPREVPGTAHFKWDFPGVSGKSHGKSLGKSQAFPFLEFFSICIPKYTPGGWDKVIRKCCNDLHDYPLEAEQNFHIYDLTLFRLTEDICGKLENVRGILFVFRYNGKYLSQGMASVRGQNGLRLDTRWMDRIWDSKLDKPRPGTTTVSILNAMILVLGETFEKAYVLRMSAEL</sequence>
<name>A0A4S8KZC5_DENBC</name>
<dbReference type="AlphaFoldDB" id="A0A4S8KZC5"/>
<evidence type="ECO:0000313" key="2">
    <source>
        <dbReference type="Proteomes" id="UP000297245"/>
    </source>
</evidence>
<protein>
    <submittedName>
        <fullName evidence="1">Uncharacterized protein</fullName>
    </submittedName>
</protein>
<reference evidence="1 2" key="1">
    <citation type="journal article" date="2019" name="Nat. Ecol. Evol.">
        <title>Megaphylogeny resolves global patterns of mushroom evolution.</title>
        <authorList>
            <person name="Varga T."/>
            <person name="Krizsan K."/>
            <person name="Foldi C."/>
            <person name="Dima B."/>
            <person name="Sanchez-Garcia M."/>
            <person name="Sanchez-Ramirez S."/>
            <person name="Szollosi G.J."/>
            <person name="Szarkandi J.G."/>
            <person name="Papp V."/>
            <person name="Albert L."/>
            <person name="Andreopoulos W."/>
            <person name="Angelini C."/>
            <person name="Antonin V."/>
            <person name="Barry K.W."/>
            <person name="Bougher N.L."/>
            <person name="Buchanan P."/>
            <person name="Buyck B."/>
            <person name="Bense V."/>
            <person name="Catcheside P."/>
            <person name="Chovatia M."/>
            <person name="Cooper J."/>
            <person name="Damon W."/>
            <person name="Desjardin D."/>
            <person name="Finy P."/>
            <person name="Geml J."/>
            <person name="Haridas S."/>
            <person name="Hughes K."/>
            <person name="Justo A."/>
            <person name="Karasinski D."/>
            <person name="Kautmanova I."/>
            <person name="Kiss B."/>
            <person name="Kocsube S."/>
            <person name="Kotiranta H."/>
            <person name="LaButti K.M."/>
            <person name="Lechner B.E."/>
            <person name="Liimatainen K."/>
            <person name="Lipzen A."/>
            <person name="Lukacs Z."/>
            <person name="Mihaltcheva S."/>
            <person name="Morgado L.N."/>
            <person name="Niskanen T."/>
            <person name="Noordeloos M.E."/>
            <person name="Ohm R.A."/>
            <person name="Ortiz-Santana B."/>
            <person name="Ovrebo C."/>
            <person name="Racz N."/>
            <person name="Riley R."/>
            <person name="Savchenko A."/>
            <person name="Shiryaev A."/>
            <person name="Soop K."/>
            <person name="Spirin V."/>
            <person name="Szebenyi C."/>
            <person name="Tomsovsky M."/>
            <person name="Tulloss R.E."/>
            <person name="Uehling J."/>
            <person name="Grigoriev I.V."/>
            <person name="Vagvolgyi C."/>
            <person name="Papp T."/>
            <person name="Martin F.M."/>
            <person name="Miettinen O."/>
            <person name="Hibbett D.S."/>
            <person name="Nagy L.G."/>
        </authorList>
    </citation>
    <scope>NUCLEOTIDE SEQUENCE [LARGE SCALE GENOMIC DNA]</scope>
    <source>
        <strain evidence="1 2">CBS 962.96</strain>
    </source>
</reference>
<dbReference type="Proteomes" id="UP000297245">
    <property type="component" value="Unassembled WGS sequence"/>
</dbReference>
<dbReference type="EMBL" id="ML179851">
    <property type="protein sequence ID" value="THU80998.1"/>
    <property type="molecule type" value="Genomic_DNA"/>
</dbReference>
<keyword evidence="2" id="KW-1185">Reference proteome</keyword>
<organism evidence="1 2">
    <name type="scientific">Dendrothele bispora (strain CBS 962.96)</name>
    <dbReference type="NCBI Taxonomy" id="1314807"/>
    <lineage>
        <taxon>Eukaryota</taxon>
        <taxon>Fungi</taxon>
        <taxon>Dikarya</taxon>
        <taxon>Basidiomycota</taxon>
        <taxon>Agaricomycotina</taxon>
        <taxon>Agaricomycetes</taxon>
        <taxon>Agaricomycetidae</taxon>
        <taxon>Agaricales</taxon>
        <taxon>Agaricales incertae sedis</taxon>
        <taxon>Dendrothele</taxon>
    </lineage>
</organism>